<dbReference type="OrthoDB" id="444127at2759"/>
<dbReference type="AlphaFoldDB" id="A0A5C3FL92"/>
<dbReference type="PANTHER" id="PTHR46191">
    <property type="match status" value="1"/>
</dbReference>
<organism evidence="1 2">
    <name type="scientific">Pseudozyma antarctica</name>
    <name type="common">Yeast</name>
    <name type="synonym">Candida antarctica</name>
    <dbReference type="NCBI Taxonomy" id="84753"/>
    <lineage>
        <taxon>Eukaryota</taxon>
        <taxon>Fungi</taxon>
        <taxon>Dikarya</taxon>
        <taxon>Basidiomycota</taxon>
        <taxon>Ustilaginomycotina</taxon>
        <taxon>Ustilaginomycetes</taxon>
        <taxon>Ustilaginales</taxon>
        <taxon>Ustilaginaceae</taxon>
        <taxon>Moesziomyces</taxon>
    </lineage>
</organism>
<reference evidence="1" key="1">
    <citation type="submission" date="2018-03" db="EMBL/GenBank/DDBJ databases">
        <authorList>
            <person name="Guldener U."/>
        </authorList>
    </citation>
    <scope>NUCLEOTIDE SEQUENCE [LARGE SCALE GENOMIC DNA]</scope>
    <source>
        <strain evidence="1">ATCC34888</strain>
    </source>
</reference>
<comment type="caution">
    <text evidence="1">The sequence shown here is derived from an EMBL/GenBank/DDBJ whole genome shotgun (WGS) entry which is preliminary data.</text>
</comment>
<proteinExistence type="predicted"/>
<evidence type="ECO:0000313" key="2">
    <source>
        <dbReference type="Proteomes" id="UP000325008"/>
    </source>
</evidence>
<dbReference type="PANTHER" id="PTHR46191:SF2">
    <property type="entry name" value="HALOACID DEHALOGENASE-LIKE HYDROLASE DOMAIN-CONTAINING PROTEIN 3"/>
    <property type="match status" value="1"/>
</dbReference>
<dbReference type="RefSeq" id="XP_014658335.1">
    <property type="nucleotide sequence ID" value="XM_014802849.1"/>
</dbReference>
<dbReference type="InterPro" id="IPR044924">
    <property type="entry name" value="HAD-SF_hydro_IA_REG-2-like_cap"/>
</dbReference>
<dbReference type="SFLD" id="SFLDG01129">
    <property type="entry name" value="C1.5:_HAD__Beta-PGM__Phosphata"/>
    <property type="match status" value="1"/>
</dbReference>
<keyword evidence="2" id="KW-1185">Reference proteome</keyword>
<dbReference type="Gene3D" id="1.10.150.720">
    <property type="entry name" value="Haloacid dehalogenase-like hydrolase"/>
    <property type="match status" value="1"/>
</dbReference>
<dbReference type="Proteomes" id="UP000325008">
    <property type="component" value="Unassembled WGS sequence"/>
</dbReference>
<dbReference type="InterPro" id="IPR036412">
    <property type="entry name" value="HAD-like_sf"/>
</dbReference>
<dbReference type="SUPFAM" id="SSF56784">
    <property type="entry name" value="HAD-like"/>
    <property type="match status" value="1"/>
</dbReference>
<dbReference type="SFLD" id="SFLDS00003">
    <property type="entry name" value="Haloacid_Dehalogenase"/>
    <property type="match status" value="1"/>
</dbReference>
<dbReference type="Pfam" id="PF00702">
    <property type="entry name" value="Hydrolase"/>
    <property type="match status" value="1"/>
</dbReference>
<dbReference type="Gene3D" id="3.40.50.1000">
    <property type="entry name" value="HAD superfamily/HAD-like"/>
    <property type="match status" value="1"/>
</dbReference>
<evidence type="ECO:0000313" key="1">
    <source>
        <dbReference type="EMBL" id="SPO44281.1"/>
    </source>
</evidence>
<accession>A0A5C3FL92</accession>
<dbReference type="InterPro" id="IPR023214">
    <property type="entry name" value="HAD_sf"/>
</dbReference>
<sequence length="299" mass="33006">MVMGRFPTAAPIRVVLFDAFDTLVTPRAAPHLQYAAVAREHGLDVADSDVKAAFKQAFRITATEHPNYGLETDIASPDHWWALVIQRTFTPHLHPAVSEQQYAATIDSLSHRLVTRFGTSQAYRLFEDVVPTLERLAQMRARDDRPVTLMLATNSDSRILGVLKSFGLDRFLNLDVDGSASAAQSSAGPVLSYFEKCAKPDSRFFQAALQRAATHRDESVPPINALYVGDQLHEDFWGATTAGLQAAWLQRSTGAESNQPHQQVDRARDDPHDLEYAHQRTITSLADAVGIVESSLKAT</sequence>
<name>A0A5C3FL92_PSEA2</name>
<dbReference type="InterPro" id="IPR051828">
    <property type="entry name" value="HAD-like_hydrolase_domain"/>
</dbReference>
<protein>
    <submittedName>
        <fullName evidence="1">Uncharacterized protein</fullName>
    </submittedName>
</protein>
<dbReference type="EMBL" id="OOIQ01000003">
    <property type="protein sequence ID" value="SPO44281.1"/>
    <property type="molecule type" value="Genomic_DNA"/>
</dbReference>
<gene>
    <name evidence="1" type="ORF">PSANT_01966</name>
</gene>
<dbReference type="GO" id="GO:0005634">
    <property type="term" value="C:nucleus"/>
    <property type="evidence" value="ECO:0007669"/>
    <property type="project" value="TreeGrafter"/>
</dbReference>